<sequence length="414" mass="46795">MTATLERPTRTTDARITGGRSEVVHTRVNASDDPIAHLTPEDIEEIGRELDEIRASVMDDLGEADARYIRRMISTQRYLEMGSRAVLLFSGNPIAWVAGTAGLSVAKILDNMEIGHNIIHGQWDWMRDPKIHSSVWEWDNVTPADHWKNSHNKVHHTYTNVVGHDNDLGYGIMRVDDAQKWYPAYLAQPLLNFVNATFFEYGIAAYDLELGANWKTRQDNPQWQAEAKQVVNKIKKQAAKDYLLFPLLSGPNVVSTLAANFVSNIVRNYWTHSVIMCGHFPAGVKTFTKTSIDGETRGEWYLRQMLGSANISGSKAMHIATGNLSYQIEHHLFPDMPSRRYQEIAPRIQALFDHYGLDYVTGPLHRQVASAWSEIIRLSLPNDTSLRQTVHILRTKGMKGLKARARATRPRVAG</sequence>
<organism evidence="2 4">
    <name type="scientific">Janibacter hoylei PVAS-1</name>
    <dbReference type="NCBI Taxonomy" id="1210046"/>
    <lineage>
        <taxon>Bacteria</taxon>
        <taxon>Bacillati</taxon>
        <taxon>Actinomycetota</taxon>
        <taxon>Actinomycetes</taxon>
        <taxon>Micrococcales</taxon>
        <taxon>Intrasporangiaceae</taxon>
        <taxon>Janibacter</taxon>
    </lineage>
</organism>
<name>K1E624_9MICO</name>
<dbReference type="InterPro" id="IPR012171">
    <property type="entry name" value="Fatty_acid_desaturase"/>
</dbReference>
<dbReference type="eggNOG" id="COG3239">
    <property type="taxonomic scope" value="Bacteria"/>
</dbReference>
<evidence type="ECO:0000313" key="5">
    <source>
        <dbReference type="Proteomes" id="UP000288711"/>
    </source>
</evidence>
<dbReference type="EMBL" id="PIPF01000012">
    <property type="protein sequence ID" value="RWU82033.1"/>
    <property type="molecule type" value="Genomic_DNA"/>
</dbReference>
<dbReference type="PANTHER" id="PTHR19353:SF19">
    <property type="entry name" value="DELTA(5) FATTY ACID DESATURASE C-RELATED"/>
    <property type="match status" value="1"/>
</dbReference>
<comment type="caution">
    <text evidence="2">The sequence shown here is derived from an EMBL/GenBank/DDBJ whole genome shotgun (WGS) entry which is preliminary data.</text>
</comment>
<protein>
    <submittedName>
        <fullName evidence="3">Acyl-CoA desaturase</fullName>
    </submittedName>
    <submittedName>
        <fullName evidence="2">Fatty acid desaturase</fullName>
    </submittedName>
</protein>
<dbReference type="Pfam" id="PF00487">
    <property type="entry name" value="FA_desaturase"/>
    <property type="match status" value="1"/>
</dbReference>
<dbReference type="PATRIC" id="fig|1210046.3.peg.2065"/>
<dbReference type="GO" id="GO:0016717">
    <property type="term" value="F:oxidoreductase activity, acting on paired donors, with oxidation of a pair of donors resulting in the reduction of molecular oxygen to two molecules of water"/>
    <property type="evidence" value="ECO:0007669"/>
    <property type="project" value="TreeGrafter"/>
</dbReference>
<reference evidence="3" key="3">
    <citation type="submission" date="2017-11" db="EMBL/GenBank/DDBJ databases">
        <authorList>
            <person name="Seuylemezian A."/>
            <person name="Cooper K."/>
            <person name="Vaishampayan P."/>
        </authorList>
    </citation>
    <scope>NUCLEOTIDE SEQUENCE</scope>
    <source>
        <strain evidence="3">PVAS-1</strain>
    </source>
</reference>
<gene>
    <name evidence="2" type="ORF">B277_10765</name>
    <name evidence="3" type="ORF">CWN80_12310</name>
</gene>
<dbReference type="Proteomes" id="UP000288711">
    <property type="component" value="Unassembled WGS sequence"/>
</dbReference>
<dbReference type="STRING" id="1210046.B277_10765"/>
<dbReference type="AlphaFoldDB" id="K1E624"/>
<dbReference type="EMBL" id="ALWX01000046">
    <property type="protein sequence ID" value="EKA60832.1"/>
    <property type="molecule type" value="Genomic_DNA"/>
</dbReference>
<accession>K1E624</accession>
<dbReference type="InterPro" id="IPR005804">
    <property type="entry name" value="FA_desaturase_dom"/>
</dbReference>
<feature type="domain" description="Fatty acid desaturase" evidence="1">
    <location>
        <begin position="98"/>
        <end position="361"/>
    </location>
</feature>
<evidence type="ECO:0000259" key="1">
    <source>
        <dbReference type="Pfam" id="PF00487"/>
    </source>
</evidence>
<dbReference type="Proteomes" id="UP000004474">
    <property type="component" value="Unassembled WGS sequence"/>
</dbReference>
<keyword evidence="5" id="KW-1185">Reference proteome</keyword>
<dbReference type="GO" id="GO:0016020">
    <property type="term" value="C:membrane"/>
    <property type="evidence" value="ECO:0007669"/>
    <property type="project" value="TreeGrafter"/>
</dbReference>
<evidence type="ECO:0000313" key="4">
    <source>
        <dbReference type="Proteomes" id="UP000004474"/>
    </source>
</evidence>
<dbReference type="PANTHER" id="PTHR19353">
    <property type="entry name" value="FATTY ACID DESATURASE 2"/>
    <property type="match status" value="1"/>
</dbReference>
<reference evidence="3 5" key="1">
    <citation type="journal article" date="2009" name="Int. J. Syst. Evol. Microbiol.">
        <title>Janibacter hoylei sp. nov., Bacillus isronensis sp. nov. and Bacillus aryabhattai sp. nov., isolated from cryotubes used for collecting air from the upper atmosphere.</title>
        <authorList>
            <person name="Shivaji S."/>
            <person name="Chaturvedi P."/>
            <person name="Begum Z."/>
            <person name="Pindi P.K."/>
            <person name="Manorama R."/>
            <person name="Padmanaban D.A."/>
            <person name="Shouche Y.S."/>
            <person name="Pawar S."/>
            <person name="Vaishampayan P."/>
            <person name="Dutt C.B."/>
            <person name="Datta G.N."/>
            <person name="Manchanda R.K."/>
            <person name="Rao U.R."/>
            <person name="Bhargava P.M."/>
            <person name="Narlikar J.V."/>
        </authorList>
    </citation>
    <scope>NUCLEOTIDE SEQUENCE [LARGE SCALE GENOMIC DNA]</scope>
    <source>
        <strain evidence="3 5">PVAS-1</strain>
    </source>
</reference>
<evidence type="ECO:0000313" key="3">
    <source>
        <dbReference type="EMBL" id="RWU82033.1"/>
    </source>
</evidence>
<dbReference type="GO" id="GO:0008610">
    <property type="term" value="P:lipid biosynthetic process"/>
    <property type="evidence" value="ECO:0007669"/>
    <property type="project" value="UniProtKB-ARBA"/>
</dbReference>
<proteinExistence type="predicted"/>
<dbReference type="OrthoDB" id="104711at2"/>
<evidence type="ECO:0000313" key="2">
    <source>
        <dbReference type="EMBL" id="EKA60832.1"/>
    </source>
</evidence>
<dbReference type="CDD" id="cd03506">
    <property type="entry name" value="Delta6-FADS-like"/>
    <property type="match status" value="1"/>
</dbReference>
<reference evidence="2 4" key="2">
    <citation type="journal article" date="2012" name="J. Bacteriol.">
        <title>Genome Sequence of Janibacter hoylei MTCC8307, Isolated from the Stratospheric Air.</title>
        <authorList>
            <person name="Pawar S.P."/>
            <person name="Dhotre D.P."/>
            <person name="Shetty S.A."/>
            <person name="Chowdhury S.P."/>
            <person name="Chaudhari B.L."/>
            <person name="Shouche Y.S."/>
        </authorList>
    </citation>
    <scope>NUCLEOTIDE SEQUENCE [LARGE SCALE GENOMIC DNA]</scope>
    <source>
        <strain evidence="2 4">PVAS-1</strain>
    </source>
</reference>
<dbReference type="RefSeq" id="WP_007927949.1">
    <property type="nucleotide sequence ID" value="NZ_ALWX01000046.1"/>
</dbReference>